<dbReference type="KEGG" id="xtr:116411735"/>
<feature type="compositionally biased region" description="Basic and acidic residues" evidence="1">
    <location>
        <begin position="151"/>
        <end position="163"/>
    </location>
</feature>
<organism evidence="4 5">
    <name type="scientific">Xenopus tropicalis</name>
    <name type="common">Western clawed frog</name>
    <name type="synonym">Silurana tropicalis</name>
    <dbReference type="NCBI Taxonomy" id="8364"/>
    <lineage>
        <taxon>Eukaryota</taxon>
        <taxon>Metazoa</taxon>
        <taxon>Chordata</taxon>
        <taxon>Craniata</taxon>
        <taxon>Vertebrata</taxon>
        <taxon>Euteleostomi</taxon>
        <taxon>Amphibia</taxon>
        <taxon>Batrachia</taxon>
        <taxon>Anura</taxon>
        <taxon>Pipoidea</taxon>
        <taxon>Pipidae</taxon>
        <taxon>Xenopodinae</taxon>
        <taxon>Xenopus</taxon>
        <taxon>Silurana</taxon>
    </lineage>
</organism>
<keyword evidence="3" id="KW-0732">Signal</keyword>
<dbReference type="GeneID" id="116411735"/>
<feature type="signal peptide" evidence="3">
    <location>
        <begin position="1"/>
        <end position="26"/>
    </location>
</feature>
<feature type="compositionally biased region" description="Basic and acidic residues" evidence="1">
    <location>
        <begin position="176"/>
        <end position="186"/>
    </location>
</feature>
<evidence type="ECO:0000313" key="4">
    <source>
        <dbReference type="Proteomes" id="UP000008143"/>
    </source>
</evidence>
<keyword evidence="2" id="KW-0812">Transmembrane</keyword>
<feature type="compositionally biased region" description="Acidic residues" evidence="1">
    <location>
        <begin position="164"/>
        <end position="175"/>
    </location>
</feature>
<keyword evidence="4" id="KW-1185">Reference proteome</keyword>
<name>A0A8J1JRA6_XENTR</name>
<dbReference type="OMA" id="MELKWIR"/>
<dbReference type="RefSeq" id="XP_031760428.1">
    <property type="nucleotide sequence ID" value="XM_031904568.1"/>
</dbReference>
<evidence type="ECO:0000256" key="3">
    <source>
        <dbReference type="SAM" id="SignalP"/>
    </source>
</evidence>
<proteinExistence type="predicted"/>
<evidence type="ECO:0000256" key="1">
    <source>
        <dbReference type="SAM" id="MobiDB-lite"/>
    </source>
</evidence>
<protein>
    <submittedName>
        <fullName evidence="5">Uncharacterized protein LOC116411735</fullName>
    </submittedName>
</protein>
<dbReference type="OrthoDB" id="10590544at2759"/>
<feature type="compositionally biased region" description="Basic and acidic residues" evidence="1">
    <location>
        <begin position="246"/>
        <end position="269"/>
    </location>
</feature>
<dbReference type="Proteomes" id="UP000008143">
    <property type="component" value="Chromosome 6"/>
</dbReference>
<feature type="transmembrane region" description="Helical" evidence="2">
    <location>
        <begin position="205"/>
        <end position="227"/>
    </location>
</feature>
<reference evidence="5" key="1">
    <citation type="submission" date="2025-08" db="UniProtKB">
        <authorList>
            <consortium name="RefSeq"/>
        </authorList>
    </citation>
    <scope>IDENTIFICATION</scope>
    <source>
        <strain evidence="5">Nigerian</strain>
        <tissue evidence="5">Liver and blood</tissue>
    </source>
</reference>
<evidence type="ECO:0000313" key="6">
    <source>
        <dbReference type="Xenbase" id="XB-GENE-29097631"/>
    </source>
</evidence>
<feature type="chain" id="PRO_5035170558" evidence="3">
    <location>
        <begin position="27"/>
        <end position="342"/>
    </location>
</feature>
<keyword evidence="2" id="KW-1133">Transmembrane helix</keyword>
<dbReference type="AGR" id="Xenbase:XB-GENE-29097631"/>
<dbReference type="AlphaFoldDB" id="A0A8J1JRA6"/>
<evidence type="ECO:0000256" key="2">
    <source>
        <dbReference type="SAM" id="Phobius"/>
    </source>
</evidence>
<dbReference type="Xenbase" id="XB-GENE-29097631">
    <property type="gene designation" value="LOC116411735"/>
</dbReference>
<feature type="region of interest" description="Disordered" evidence="1">
    <location>
        <begin position="151"/>
        <end position="186"/>
    </location>
</feature>
<feature type="region of interest" description="Disordered" evidence="1">
    <location>
        <begin position="246"/>
        <end position="342"/>
    </location>
</feature>
<feature type="compositionally biased region" description="Basic and acidic residues" evidence="1">
    <location>
        <begin position="294"/>
        <end position="307"/>
    </location>
</feature>
<sequence>MYFIHLPFWMLIFGLATLIGFHPASAAGITGLTLFTDKLQLNLHSWNLVPCRFYSDKPILPNQLHLEWGKTTDEGGTYIPLIQLFGENIKRSRRRHQVYINLVSHGNCSLVINPTKSMDSGIYEVRLALNGVLYEPVPKIRVQTISSEKTVRLQKRDETGETEEKTDENESDESEEQRVEDERFSEEIEKNKGHAAYVFLKYEKYYIISIVIMSLITLLGPVGWYLYYMELKWIRNRELMKESRKLPDEERGQVENIQKDTENEPKKQLDQNTVTPSKKPHAITKPKQGQVQKIQKDTENVAKKHLDQNLVPPAKESSAITKPKKPKKKQKSKKKELMAGKT</sequence>
<keyword evidence="2" id="KW-0472">Membrane</keyword>
<dbReference type="InterPro" id="IPR013783">
    <property type="entry name" value="Ig-like_fold"/>
</dbReference>
<evidence type="ECO:0000313" key="5">
    <source>
        <dbReference type="RefSeq" id="XP_031760428.1"/>
    </source>
</evidence>
<dbReference type="Gene3D" id="2.60.40.10">
    <property type="entry name" value="Immunoglobulins"/>
    <property type="match status" value="1"/>
</dbReference>
<feature type="compositionally biased region" description="Basic residues" evidence="1">
    <location>
        <begin position="322"/>
        <end position="334"/>
    </location>
</feature>
<gene>
    <name evidence="5 6" type="primary">LOC116411735</name>
</gene>
<accession>A0A8J1JRA6</accession>